<organism evidence="2 3">
    <name type="scientific">Scleroderma citrinum Foug A</name>
    <dbReference type="NCBI Taxonomy" id="1036808"/>
    <lineage>
        <taxon>Eukaryota</taxon>
        <taxon>Fungi</taxon>
        <taxon>Dikarya</taxon>
        <taxon>Basidiomycota</taxon>
        <taxon>Agaricomycotina</taxon>
        <taxon>Agaricomycetes</taxon>
        <taxon>Agaricomycetidae</taxon>
        <taxon>Boletales</taxon>
        <taxon>Sclerodermatineae</taxon>
        <taxon>Sclerodermataceae</taxon>
        <taxon>Scleroderma</taxon>
    </lineage>
</organism>
<sequence length="252" mass="29075">MSGYTNTLLDRYRQRIYEAVGRPSNPAGLEVKAMKITQHKAYKGQDSINIFDEWVNQLLRWFRIYKVTGPDRDVDRVTYMGACLEDLAAQWFDQEVEGPDRVIPDWTFEDLICALFVHFIHEAFLERALTFYNDIKHCVAQMVQLPDEYSIWRKFINGLPMSIVEGVVKSCGISAEHSPMEQILVEVQKMESVLKMIGNHSQAQQIKSSHKSSSADDYMKERPSSGNSDRGNKYFHRGNVLYKKALSNARQQ</sequence>
<keyword evidence="3" id="KW-1185">Reference proteome</keyword>
<dbReference type="STRING" id="1036808.A0A0C3E3H8"/>
<evidence type="ECO:0000256" key="1">
    <source>
        <dbReference type="SAM" id="MobiDB-lite"/>
    </source>
</evidence>
<dbReference type="HOGENOM" id="CLU_105139_0_0_1"/>
<dbReference type="EMBL" id="KN822038">
    <property type="protein sequence ID" value="KIM63034.1"/>
    <property type="molecule type" value="Genomic_DNA"/>
</dbReference>
<protein>
    <submittedName>
        <fullName evidence="2">Uncharacterized protein</fullName>
    </submittedName>
</protein>
<evidence type="ECO:0000313" key="3">
    <source>
        <dbReference type="Proteomes" id="UP000053989"/>
    </source>
</evidence>
<reference evidence="2 3" key="1">
    <citation type="submission" date="2014-04" db="EMBL/GenBank/DDBJ databases">
        <authorList>
            <consortium name="DOE Joint Genome Institute"/>
            <person name="Kuo A."/>
            <person name="Kohler A."/>
            <person name="Nagy L.G."/>
            <person name="Floudas D."/>
            <person name="Copeland A."/>
            <person name="Barry K.W."/>
            <person name="Cichocki N."/>
            <person name="Veneault-Fourrey C."/>
            <person name="LaButti K."/>
            <person name="Lindquist E.A."/>
            <person name="Lipzen A."/>
            <person name="Lundell T."/>
            <person name="Morin E."/>
            <person name="Murat C."/>
            <person name="Sun H."/>
            <person name="Tunlid A."/>
            <person name="Henrissat B."/>
            <person name="Grigoriev I.V."/>
            <person name="Hibbett D.S."/>
            <person name="Martin F."/>
            <person name="Nordberg H.P."/>
            <person name="Cantor M.N."/>
            <person name="Hua S.X."/>
        </authorList>
    </citation>
    <scope>NUCLEOTIDE SEQUENCE [LARGE SCALE GENOMIC DNA]</scope>
    <source>
        <strain evidence="2 3">Foug A</strain>
    </source>
</reference>
<reference evidence="3" key="2">
    <citation type="submission" date="2015-01" db="EMBL/GenBank/DDBJ databases">
        <title>Evolutionary Origins and Diversification of the Mycorrhizal Mutualists.</title>
        <authorList>
            <consortium name="DOE Joint Genome Institute"/>
            <consortium name="Mycorrhizal Genomics Consortium"/>
            <person name="Kohler A."/>
            <person name="Kuo A."/>
            <person name="Nagy L.G."/>
            <person name="Floudas D."/>
            <person name="Copeland A."/>
            <person name="Barry K.W."/>
            <person name="Cichocki N."/>
            <person name="Veneault-Fourrey C."/>
            <person name="LaButti K."/>
            <person name="Lindquist E.A."/>
            <person name="Lipzen A."/>
            <person name="Lundell T."/>
            <person name="Morin E."/>
            <person name="Murat C."/>
            <person name="Riley R."/>
            <person name="Ohm R."/>
            <person name="Sun H."/>
            <person name="Tunlid A."/>
            <person name="Henrissat B."/>
            <person name="Grigoriev I.V."/>
            <person name="Hibbett D.S."/>
            <person name="Martin F."/>
        </authorList>
    </citation>
    <scope>NUCLEOTIDE SEQUENCE [LARGE SCALE GENOMIC DNA]</scope>
    <source>
        <strain evidence="3">Foug A</strain>
    </source>
</reference>
<dbReference type="Proteomes" id="UP000053989">
    <property type="component" value="Unassembled WGS sequence"/>
</dbReference>
<gene>
    <name evidence="2" type="ORF">SCLCIDRAFT_1174745</name>
</gene>
<evidence type="ECO:0000313" key="2">
    <source>
        <dbReference type="EMBL" id="KIM63034.1"/>
    </source>
</evidence>
<proteinExistence type="predicted"/>
<dbReference type="AlphaFoldDB" id="A0A0C3E3H8"/>
<name>A0A0C3E3H8_9AGAM</name>
<dbReference type="InParanoid" id="A0A0C3E3H8"/>
<feature type="compositionally biased region" description="Basic and acidic residues" evidence="1">
    <location>
        <begin position="213"/>
        <end position="223"/>
    </location>
</feature>
<feature type="region of interest" description="Disordered" evidence="1">
    <location>
        <begin position="201"/>
        <end position="237"/>
    </location>
</feature>
<accession>A0A0C3E3H8</accession>
<dbReference type="OrthoDB" id="2667635at2759"/>